<dbReference type="Pfam" id="PF00857">
    <property type="entry name" value="Isochorismatase"/>
    <property type="match status" value="1"/>
</dbReference>
<evidence type="ECO:0000256" key="6">
    <source>
        <dbReference type="ARBA" id="ARBA00039017"/>
    </source>
</evidence>
<keyword evidence="4" id="KW-0378">Hydrolase</keyword>
<keyword evidence="10" id="KW-1185">Reference proteome</keyword>
<organism evidence="9 10">
    <name type="scientific">Marinobacter profundi</name>
    <dbReference type="NCBI Taxonomy" id="2666256"/>
    <lineage>
        <taxon>Bacteria</taxon>
        <taxon>Pseudomonadati</taxon>
        <taxon>Pseudomonadota</taxon>
        <taxon>Gammaproteobacteria</taxon>
        <taxon>Pseudomonadales</taxon>
        <taxon>Marinobacteraceae</taxon>
        <taxon>Marinobacter</taxon>
    </lineage>
</organism>
<dbReference type="GO" id="GO:0019363">
    <property type="term" value="P:pyridine nucleotide biosynthetic process"/>
    <property type="evidence" value="ECO:0007669"/>
    <property type="project" value="UniProtKB-KW"/>
</dbReference>
<evidence type="ECO:0000313" key="10">
    <source>
        <dbReference type="Proteomes" id="UP000231409"/>
    </source>
</evidence>
<feature type="domain" description="Isochorismatase-like" evidence="8">
    <location>
        <begin position="14"/>
        <end position="187"/>
    </location>
</feature>
<proteinExistence type="inferred from homology"/>
<dbReference type="InterPro" id="IPR036380">
    <property type="entry name" value="Isochorismatase-like_sf"/>
</dbReference>
<evidence type="ECO:0000256" key="2">
    <source>
        <dbReference type="ARBA" id="ARBA00022642"/>
    </source>
</evidence>
<dbReference type="InterPro" id="IPR052347">
    <property type="entry name" value="Isochorismatase_Nicotinamidase"/>
</dbReference>
<accession>A0A2G1UMD5</accession>
<sequence>MATEMSAVGAPDKVLLLVDIQNDFCEGGSLPVAGSAAIFPVVNQWIDKALAEHWLIVASRDWHPVDHCSFRQSGGPWPQHCVQDSPGARFHPAVQLPDSAIRVSKGSAFDVDAYSAFDGTGLASFLRRRGVTTVYVAGLALDVCVRATVLDALRNGFRVVLIGDATRAVDGAAAAGVIRELEEAGARLHPDPA</sequence>
<evidence type="ECO:0000256" key="7">
    <source>
        <dbReference type="ARBA" id="ARBA00043224"/>
    </source>
</evidence>
<keyword evidence="2" id="KW-0662">Pyridine nucleotide biosynthesis</keyword>
<name>A0A2G1UMD5_9GAMM</name>
<protein>
    <recommendedName>
        <fullName evidence="6">nicotinamidase</fullName>
        <ecNumber evidence="6">3.5.1.19</ecNumber>
    </recommendedName>
    <alternativeName>
        <fullName evidence="7">Nicotinamide deamidase</fullName>
    </alternativeName>
</protein>
<evidence type="ECO:0000259" key="8">
    <source>
        <dbReference type="Pfam" id="PF00857"/>
    </source>
</evidence>
<dbReference type="InterPro" id="IPR000868">
    <property type="entry name" value="Isochorismatase-like_dom"/>
</dbReference>
<dbReference type="AlphaFoldDB" id="A0A2G1UMD5"/>
<dbReference type="EC" id="3.5.1.19" evidence="6"/>
<dbReference type="PANTHER" id="PTHR11080">
    <property type="entry name" value="PYRAZINAMIDASE/NICOTINAMIDASE"/>
    <property type="match status" value="1"/>
</dbReference>
<keyword evidence="3" id="KW-0479">Metal-binding</keyword>
<comment type="similarity">
    <text evidence="1">Belongs to the isochorismatase family.</text>
</comment>
<comment type="caution">
    <text evidence="9">The sequence shown here is derived from an EMBL/GenBank/DDBJ whole genome shotgun (WGS) entry which is preliminary data.</text>
</comment>
<reference evidence="9 10" key="1">
    <citation type="submission" date="2017-09" db="EMBL/GenBank/DDBJ databases">
        <title>The draft genome sequences of Marinobacter sp. PWS21.</title>
        <authorList>
            <person name="Cao J."/>
        </authorList>
    </citation>
    <scope>NUCLEOTIDE SEQUENCE [LARGE SCALE GENOMIC DNA]</scope>
    <source>
        <strain evidence="9 10">PWS21</strain>
    </source>
</reference>
<evidence type="ECO:0000256" key="5">
    <source>
        <dbReference type="ARBA" id="ARBA00037900"/>
    </source>
</evidence>
<comment type="pathway">
    <text evidence="5">Cofactor biosynthesis; nicotinate biosynthesis; nicotinate from nicotinamide: step 1/1.</text>
</comment>
<dbReference type="Gene3D" id="3.40.50.850">
    <property type="entry name" value="Isochorismatase-like"/>
    <property type="match status" value="1"/>
</dbReference>
<dbReference type="GO" id="GO:0046872">
    <property type="term" value="F:metal ion binding"/>
    <property type="evidence" value="ECO:0007669"/>
    <property type="project" value="UniProtKB-KW"/>
</dbReference>
<dbReference type="PANTHER" id="PTHR11080:SF2">
    <property type="entry name" value="LD05707P"/>
    <property type="match status" value="1"/>
</dbReference>
<evidence type="ECO:0000256" key="4">
    <source>
        <dbReference type="ARBA" id="ARBA00022801"/>
    </source>
</evidence>
<dbReference type="RefSeq" id="WP_099614154.1">
    <property type="nucleotide sequence ID" value="NZ_KZ319369.1"/>
</dbReference>
<gene>
    <name evidence="9" type="ORF">CLH61_07895</name>
</gene>
<dbReference type="EMBL" id="NTFH01000006">
    <property type="protein sequence ID" value="PHQ15580.1"/>
    <property type="molecule type" value="Genomic_DNA"/>
</dbReference>
<dbReference type="SUPFAM" id="SSF52499">
    <property type="entry name" value="Isochorismatase-like hydrolases"/>
    <property type="match status" value="1"/>
</dbReference>
<dbReference type="GO" id="GO:0008936">
    <property type="term" value="F:nicotinamidase activity"/>
    <property type="evidence" value="ECO:0007669"/>
    <property type="project" value="UniProtKB-EC"/>
</dbReference>
<evidence type="ECO:0000313" key="9">
    <source>
        <dbReference type="EMBL" id="PHQ15580.1"/>
    </source>
</evidence>
<evidence type="ECO:0000256" key="1">
    <source>
        <dbReference type="ARBA" id="ARBA00006336"/>
    </source>
</evidence>
<evidence type="ECO:0000256" key="3">
    <source>
        <dbReference type="ARBA" id="ARBA00022723"/>
    </source>
</evidence>
<dbReference type="Proteomes" id="UP000231409">
    <property type="component" value="Unassembled WGS sequence"/>
</dbReference>